<dbReference type="Pfam" id="PF02771">
    <property type="entry name" value="Acyl-CoA_dh_N"/>
    <property type="match status" value="1"/>
</dbReference>
<dbReference type="EMBL" id="DRWN01000022">
    <property type="protein sequence ID" value="HHK68040.1"/>
    <property type="molecule type" value="Genomic_DNA"/>
</dbReference>
<dbReference type="SUPFAM" id="SSF56645">
    <property type="entry name" value="Acyl-CoA dehydrogenase NM domain-like"/>
    <property type="match status" value="1"/>
</dbReference>
<organism evidence="9">
    <name type="scientific">Caldiarchaeum subterraneum</name>
    <dbReference type="NCBI Taxonomy" id="311458"/>
    <lineage>
        <taxon>Archaea</taxon>
        <taxon>Nitrososphaerota</taxon>
        <taxon>Candidatus Caldarchaeales</taxon>
        <taxon>Candidatus Caldarchaeaceae</taxon>
        <taxon>Candidatus Caldarchaeum</taxon>
    </lineage>
</organism>
<dbReference type="GO" id="GO:0003995">
    <property type="term" value="F:acyl-CoA dehydrogenase activity"/>
    <property type="evidence" value="ECO:0007669"/>
    <property type="project" value="TreeGrafter"/>
</dbReference>
<evidence type="ECO:0000259" key="7">
    <source>
        <dbReference type="Pfam" id="PF02770"/>
    </source>
</evidence>
<protein>
    <submittedName>
        <fullName evidence="9">Acyl-CoA dehydrogenase</fullName>
    </submittedName>
</protein>
<accession>A0A7C5LBH3</accession>
<evidence type="ECO:0000256" key="2">
    <source>
        <dbReference type="ARBA" id="ARBA00009347"/>
    </source>
</evidence>
<dbReference type="InterPro" id="IPR037069">
    <property type="entry name" value="AcylCoA_DH/ox_N_sf"/>
</dbReference>
<dbReference type="InterPro" id="IPR036250">
    <property type="entry name" value="AcylCo_DH-like_C"/>
</dbReference>
<gene>
    <name evidence="9" type="ORF">ENM11_02645</name>
</gene>
<dbReference type="Pfam" id="PF00441">
    <property type="entry name" value="Acyl-CoA_dh_1"/>
    <property type="match status" value="1"/>
</dbReference>
<comment type="caution">
    <text evidence="9">The sequence shown here is derived from an EMBL/GenBank/DDBJ whole genome shotgun (WGS) entry which is preliminary data.</text>
</comment>
<dbReference type="InterPro" id="IPR006091">
    <property type="entry name" value="Acyl-CoA_Oxase/DH_mid-dom"/>
</dbReference>
<dbReference type="Gene3D" id="2.40.110.10">
    <property type="entry name" value="Butyryl-CoA Dehydrogenase, subunit A, domain 2"/>
    <property type="match status" value="1"/>
</dbReference>
<evidence type="ECO:0000256" key="4">
    <source>
        <dbReference type="ARBA" id="ARBA00022827"/>
    </source>
</evidence>
<dbReference type="PIRSF" id="PIRSF016578">
    <property type="entry name" value="HsaA"/>
    <property type="match status" value="1"/>
</dbReference>
<comment type="cofactor">
    <cofactor evidence="1 5">
        <name>FAD</name>
        <dbReference type="ChEBI" id="CHEBI:57692"/>
    </cofactor>
</comment>
<dbReference type="PANTHER" id="PTHR43884">
    <property type="entry name" value="ACYL-COA DEHYDROGENASE"/>
    <property type="match status" value="1"/>
</dbReference>
<comment type="similarity">
    <text evidence="2 5">Belongs to the acyl-CoA dehydrogenase family.</text>
</comment>
<name>A0A7C5LBH3_CALS0</name>
<feature type="domain" description="Acyl-CoA oxidase/dehydrogenase middle" evidence="7">
    <location>
        <begin position="128"/>
        <end position="209"/>
    </location>
</feature>
<dbReference type="InterPro" id="IPR013786">
    <property type="entry name" value="AcylCoA_DH/ox_N"/>
</dbReference>
<dbReference type="Gene3D" id="1.20.140.10">
    <property type="entry name" value="Butyryl-CoA Dehydrogenase, subunit A, domain 3"/>
    <property type="match status" value="1"/>
</dbReference>
<keyword evidence="4 5" id="KW-0274">FAD</keyword>
<keyword evidence="5" id="KW-0560">Oxidoreductase</keyword>
<dbReference type="SUPFAM" id="SSF47203">
    <property type="entry name" value="Acyl-CoA dehydrogenase C-terminal domain-like"/>
    <property type="match status" value="1"/>
</dbReference>
<evidence type="ECO:0000256" key="5">
    <source>
        <dbReference type="RuleBase" id="RU362125"/>
    </source>
</evidence>
<feature type="domain" description="Acyl-CoA dehydrogenase/oxidase N-terminal" evidence="8">
    <location>
        <begin position="13"/>
        <end position="121"/>
    </location>
</feature>
<evidence type="ECO:0000313" key="9">
    <source>
        <dbReference type="EMBL" id="HHK68040.1"/>
    </source>
</evidence>
<evidence type="ECO:0000259" key="6">
    <source>
        <dbReference type="Pfam" id="PF00441"/>
    </source>
</evidence>
<dbReference type="AlphaFoldDB" id="A0A7C5LBH3"/>
<reference evidence="9" key="1">
    <citation type="journal article" date="2020" name="mSystems">
        <title>Genome- and Community-Level Interaction Insights into Carbon Utilization and Element Cycling Functions of Hydrothermarchaeota in Hydrothermal Sediment.</title>
        <authorList>
            <person name="Zhou Z."/>
            <person name="Liu Y."/>
            <person name="Xu W."/>
            <person name="Pan J."/>
            <person name="Luo Z.H."/>
            <person name="Li M."/>
        </authorList>
    </citation>
    <scope>NUCLEOTIDE SEQUENCE [LARGE SCALE GENOMIC DNA]</scope>
    <source>
        <strain evidence="9">SpSt-1056</strain>
    </source>
</reference>
<dbReference type="Pfam" id="PF02770">
    <property type="entry name" value="Acyl-CoA_dh_M"/>
    <property type="match status" value="1"/>
</dbReference>
<evidence type="ECO:0000259" key="8">
    <source>
        <dbReference type="Pfam" id="PF02771"/>
    </source>
</evidence>
<dbReference type="PANTHER" id="PTHR43884:SF12">
    <property type="entry name" value="ISOVALERYL-COA DEHYDROGENASE, MITOCHONDRIAL-RELATED"/>
    <property type="match status" value="1"/>
</dbReference>
<feature type="domain" description="Acyl-CoA dehydrogenase/oxidase C-terminal" evidence="6">
    <location>
        <begin position="241"/>
        <end position="373"/>
    </location>
</feature>
<dbReference type="InterPro" id="IPR009075">
    <property type="entry name" value="AcylCo_DH/oxidase_C"/>
</dbReference>
<dbReference type="Gene3D" id="1.10.540.10">
    <property type="entry name" value="Acyl-CoA dehydrogenase/oxidase, N-terminal domain"/>
    <property type="match status" value="1"/>
</dbReference>
<evidence type="ECO:0000256" key="3">
    <source>
        <dbReference type="ARBA" id="ARBA00022630"/>
    </source>
</evidence>
<dbReference type="GO" id="GO:0050660">
    <property type="term" value="F:flavin adenine dinucleotide binding"/>
    <property type="evidence" value="ECO:0007669"/>
    <property type="project" value="InterPro"/>
</dbReference>
<dbReference type="InterPro" id="IPR046373">
    <property type="entry name" value="Acyl-CoA_Oxase/DH_mid-dom_sf"/>
</dbReference>
<sequence>MWWLTKERKEFIELARNTVRSIIKNYDSRYWAKKDEERKFPLEFIQDVEKHGLMGVNIPEEYGGSGHGVTEVDLILEEIAASPGGVVASNAVHGGFFNNHLLVKYGGVEVKQKYLRELAKGRLRFQVFAVTEPHTGFNTLRMKTEARRDGDYYVINGQKAFISRVRHSDLGIIAARVIPYDKAKKKTEGIALFLVDLRDHLGKEIKIEEIPNNIRRPIDTNMMYISELSIPKEHLLGDELKGFYYLLEGANVERTLIAGQCISMGRYAVKRAVEYAGQRVVFPPEPIAKYQGIQFPLADAWIRLEAADALKWKALEMIDNNGEPKQIGYYSNAAKYVAAEACALACRAAVLTLGGYGYSVDMDVERLWRGSEFLVFAQISPHMVLNFVATNVLGMPRSYGEA</sequence>
<keyword evidence="3 5" id="KW-0285">Flavoprotein</keyword>
<proteinExistence type="inferred from homology"/>
<evidence type="ECO:0000256" key="1">
    <source>
        <dbReference type="ARBA" id="ARBA00001974"/>
    </source>
</evidence>
<dbReference type="InterPro" id="IPR009100">
    <property type="entry name" value="AcylCoA_DH/oxidase_NM_dom_sf"/>
</dbReference>